<comment type="catalytic activity">
    <reaction evidence="8">
        <text>Mo-molybdopterin + GTP + H(+) = Mo-molybdopterin guanine dinucleotide + diphosphate</text>
        <dbReference type="Rhea" id="RHEA:34243"/>
        <dbReference type="ChEBI" id="CHEBI:15378"/>
        <dbReference type="ChEBI" id="CHEBI:33019"/>
        <dbReference type="ChEBI" id="CHEBI:37565"/>
        <dbReference type="ChEBI" id="CHEBI:71302"/>
        <dbReference type="ChEBI" id="CHEBI:71310"/>
        <dbReference type="EC" id="2.7.7.77"/>
    </reaction>
</comment>
<dbReference type="PANTHER" id="PTHR19136:SF81">
    <property type="entry name" value="MOLYBDENUM COFACTOR GUANYLYLTRANSFERASE"/>
    <property type="match status" value="1"/>
</dbReference>
<keyword evidence="5 8" id="KW-0460">Magnesium</keyword>
<dbReference type="InterPro" id="IPR029044">
    <property type="entry name" value="Nucleotide-diphossugar_trans"/>
</dbReference>
<dbReference type="EC" id="2.7.7.77" evidence="8"/>
<comment type="caution">
    <text evidence="10">The sequence shown here is derived from an EMBL/GenBank/DDBJ whole genome shotgun (WGS) entry which is preliminary data.</text>
</comment>
<comment type="function">
    <text evidence="8">Transfers a GMP moiety from GTP to Mo-molybdopterin (Mo-MPT) cofactor (Moco or molybdenum cofactor) to form Mo-molybdopterin guanine dinucleotide (Mo-MGD) cofactor.</text>
</comment>
<evidence type="ECO:0000256" key="2">
    <source>
        <dbReference type="ARBA" id="ARBA00022679"/>
    </source>
</evidence>
<dbReference type="InterPro" id="IPR025877">
    <property type="entry name" value="MobA-like_NTP_Trfase"/>
</dbReference>
<accession>A0ABW1RL03</accession>
<dbReference type="EMBL" id="JBHSSL010000117">
    <property type="protein sequence ID" value="MFC6171815.1"/>
    <property type="molecule type" value="Genomic_DNA"/>
</dbReference>
<dbReference type="SUPFAM" id="SSF53448">
    <property type="entry name" value="Nucleotide-diphospho-sugar transferases"/>
    <property type="match status" value="1"/>
</dbReference>
<reference evidence="11" key="1">
    <citation type="journal article" date="2019" name="Int. J. Syst. Evol. Microbiol.">
        <title>The Global Catalogue of Microorganisms (GCM) 10K type strain sequencing project: providing services to taxonomists for standard genome sequencing and annotation.</title>
        <authorList>
            <consortium name="The Broad Institute Genomics Platform"/>
            <consortium name="The Broad Institute Genome Sequencing Center for Infectious Disease"/>
            <person name="Wu L."/>
            <person name="Ma J."/>
        </authorList>
    </citation>
    <scope>NUCLEOTIDE SEQUENCE [LARGE SCALE GENOMIC DNA]</scope>
    <source>
        <strain evidence="11">CCM 8904</strain>
    </source>
</reference>
<evidence type="ECO:0000256" key="6">
    <source>
        <dbReference type="ARBA" id="ARBA00023134"/>
    </source>
</evidence>
<evidence type="ECO:0000256" key="8">
    <source>
        <dbReference type="HAMAP-Rule" id="MF_00316"/>
    </source>
</evidence>
<comment type="cofactor">
    <cofactor evidence="8">
        <name>Mg(2+)</name>
        <dbReference type="ChEBI" id="CHEBI:18420"/>
    </cofactor>
</comment>
<comment type="caution">
    <text evidence="8">Lacks conserved residue(s) required for the propagation of feature annotation.</text>
</comment>
<evidence type="ECO:0000256" key="4">
    <source>
        <dbReference type="ARBA" id="ARBA00022741"/>
    </source>
</evidence>
<dbReference type="Proteomes" id="UP001596289">
    <property type="component" value="Unassembled WGS sequence"/>
</dbReference>
<comment type="domain">
    <text evidence="8">The N-terminal domain determines nucleotide recognition and specific binding, while the C-terminal domain determines the specific binding to the target protein.</text>
</comment>
<evidence type="ECO:0000256" key="5">
    <source>
        <dbReference type="ARBA" id="ARBA00022842"/>
    </source>
</evidence>
<keyword evidence="3 8" id="KW-0479">Metal-binding</keyword>
<feature type="binding site" evidence="8">
    <location>
        <position position="102"/>
    </location>
    <ligand>
        <name>GTP</name>
        <dbReference type="ChEBI" id="CHEBI:37565"/>
    </ligand>
</feature>
<evidence type="ECO:0000256" key="1">
    <source>
        <dbReference type="ARBA" id="ARBA00022490"/>
    </source>
</evidence>
<organism evidence="10 11">
    <name type="scientific">Loigolactobacillus jiayinensis</name>
    <dbReference type="NCBI Taxonomy" id="2486016"/>
    <lineage>
        <taxon>Bacteria</taxon>
        <taxon>Bacillati</taxon>
        <taxon>Bacillota</taxon>
        <taxon>Bacilli</taxon>
        <taxon>Lactobacillales</taxon>
        <taxon>Lactobacillaceae</taxon>
        <taxon>Loigolactobacillus</taxon>
    </lineage>
</organism>
<keyword evidence="10" id="KW-0548">Nucleotidyltransferase</keyword>
<gene>
    <name evidence="8" type="primary">mobA</name>
    <name evidence="10" type="ORF">ACFQGP_14735</name>
</gene>
<dbReference type="GO" id="GO:0016779">
    <property type="term" value="F:nucleotidyltransferase activity"/>
    <property type="evidence" value="ECO:0007669"/>
    <property type="project" value="UniProtKB-KW"/>
</dbReference>
<dbReference type="Pfam" id="PF12804">
    <property type="entry name" value="NTP_transf_3"/>
    <property type="match status" value="1"/>
</dbReference>
<dbReference type="Gene3D" id="3.90.550.10">
    <property type="entry name" value="Spore Coat Polysaccharide Biosynthesis Protein SpsA, Chain A"/>
    <property type="match status" value="1"/>
</dbReference>
<keyword evidence="2 8" id="KW-0808">Transferase</keyword>
<feature type="binding site" evidence="8">
    <location>
        <position position="102"/>
    </location>
    <ligand>
        <name>Mg(2+)</name>
        <dbReference type="ChEBI" id="CHEBI:18420"/>
    </ligand>
</feature>
<feature type="domain" description="MobA-like NTP transferase" evidence="9">
    <location>
        <begin position="9"/>
        <end position="150"/>
    </location>
</feature>
<protein>
    <recommendedName>
        <fullName evidence="8">Probable molybdenum cofactor guanylyltransferase</fullName>
        <shortName evidence="8">MoCo guanylyltransferase</shortName>
        <ecNumber evidence="8">2.7.7.77</ecNumber>
    </recommendedName>
    <alternativeName>
        <fullName evidence="8">GTP:molybdopterin guanylyltransferase</fullName>
    </alternativeName>
    <alternativeName>
        <fullName evidence="8">Mo-MPT guanylyltransferase</fullName>
    </alternativeName>
    <alternativeName>
        <fullName evidence="8">Molybdopterin guanylyltransferase</fullName>
    </alternativeName>
    <alternativeName>
        <fullName evidence="8">Molybdopterin-guanine dinucleotide synthase</fullName>
        <shortName evidence="8">MGD synthase</shortName>
    </alternativeName>
</protein>
<feature type="binding site" evidence="8">
    <location>
        <position position="73"/>
    </location>
    <ligand>
        <name>GTP</name>
        <dbReference type="ChEBI" id="CHEBI:37565"/>
    </ligand>
</feature>
<dbReference type="PANTHER" id="PTHR19136">
    <property type="entry name" value="MOLYBDENUM COFACTOR GUANYLYLTRANSFERASE"/>
    <property type="match status" value="1"/>
</dbReference>
<comment type="similarity">
    <text evidence="8">Belongs to the MobA family.</text>
</comment>
<keyword evidence="7 8" id="KW-0501">Molybdenum cofactor biosynthesis</keyword>
<keyword evidence="11" id="KW-1185">Reference proteome</keyword>
<evidence type="ECO:0000256" key="3">
    <source>
        <dbReference type="ARBA" id="ARBA00022723"/>
    </source>
</evidence>
<name>A0ABW1RL03_9LACO</name>
<keyword evidence="4 8" id="KW-0547">Nucleotide-binding</keyword>
<evidence type="ECO:0000313" key="10">
    <source>
        <dbReference type="EMBL" id="MFC6171815.1"/>
    </source>
</evidence>
<evidence type="ECO:0000313" key="11">
    <source>
        <dbReference type="Proteomes" id="UP001596289"/>
    </source>
</evidence>
<keyword evidence="1 8" id="KW-0963">Cytoplasm</keyword>
<dbReference type="RefSeq" id="WP_164509507.1">
    <property type="nucleotide sequence ID" value="NZ_JBHSSL010000117.1"/>
</dbReference>
<evidence type="ECO:0000259" key="9">
    <source>
        <dbReference type="Pfam" id="PF12804"/>
    </source>
</evidence>
<dbReference type="CDD" id="cd02503">
    <property type="entry name" value="MobA"/>
    <property type="match status" value="1"/>
</dbReference>
<feature type="binding site" evidence="8">
    <location>
        <begin position="12"/>
        <end position="14"/>
    </location>
    <ligand>
        <name>GTP</name>
        <dbReference type="ChEBI" id="CHEBI:37565"/>
    </ligand>
</feature>
<feature type="binding site" evidence="8">
    <location>
        <position position="24"/>
    </location>
    <ligand>
        <name>GTP</name>
        <dbReference type="ChEBI" id="CHEBI:37565"/>
    </ligand>
</feature>
<evidence type="ECO:0000256" key="7">
    <source>
        <dbReference type="ARBA" id="ARBA00023150"/>
    </source>
</evidence>
<proteinExistence type="inferred from homology"/>
<dbReference type="HAMAP" id="MF_00316">
    <property type="entry name" value="MobA"/>
    <property type="match status" value="1"/>
</dbReference>
<comment type="subcellular location">
    <subcellularLocation>
        <location evidence="8">Cytoplasm</location>
    </subcellularLocation>
</comment>
<sequence>MITNDEVTGVILCGGHSSRMGFNKALLQLNGEYVLLKTAARLRQLLPKVVLMTDDRQNFNVSRKFSAWPIWEDEYHDVGPLGGLTTALKRVETPYIFIMACDIPNLSLVAVTQLLNAGTTEQIILYRQQGRIESLFGLYQRSCLSLFEAQLALGIGQIRYNFSSMNVKLLDDSPTELCNINTPAELPGWRTKKIMR</sequence>
<dbReference type="InterPro" id="IPR013482">
    <property type="entry name" value="Molybde_CF_guanTrfase"/>
</dbReference>
<keyword evidence="6 8" id="KW-0342">GTP-binding</keyword>